<feature type="transmembrane region" description="Helical" evidence="2">
    <location>
        <begin position="325"/>
        <end position="356"/>
    </location>
</feature>
<accession>A0A3E5B2X2</accession>
<feature type="transmembrane region" description="Helical" evidence="2">
    <location>
        <begin position="292"/>
        <end position="313"/>
    </location>
</feature>
<feature type="region of interest" description="Disordered" evidence="1">
    <location>
        <begin position="382"/>
        <end position="415"/>
    </location>
</feature>
<sequence>MAIYHFSLLYTLEKAIFLYYHNTNSKYFFTFAHTRISTNIMKQYTFLLLLCLFPFMIGLANTTDTPTAGIYKVTASSSLRVRQAPNTNGAIMGQKMAGEKIEVTEINNGWAQINYNGQVGYVSAQYIEYLSPSPTQSTSKQWNWENLFKGSGDRETGAILLIVILVLSLITYLIRRSQNDKAIDNQNFGYYTYIGLLFITYAVEIGYQLVMGSDSIWFCSPKSTGWLWCIINFIIFGIVVYNQIMCLFLVLDSILWNAYSSLSFRWGYFYGIGICGIACIVCGFFFQSGIPFALGAMGICQLIQLGIIIKEVGSSGGFSSTILCILMYIIGTAATLIILVQFVFLLIIVLIGWLLLSAFANGSSSIDHSDDGLKKYRLPDGTEITQDSPNSDVGFHDNSGRHWDQTPGGNFRRRY</sequence>
<proteinExistence type="predicted"/>
<dbReference type="InterPro" id="IPR003646">
    <property type="entry name" value="SH3-like_bac-type"/>
</dbReference>
<dbReference type="PROSITE" id="PS51781">
    <property type="entry name" value="SH3B"/>
    <property type="match status" value="1"/>
</dbReference>
<reference evidence="4 5" key="1">
    <citation type="submission" date="2018-08" db="EMBL/GenBank/DDBJ databases">
        <title>A genome reference for cultivated species of the human gut microbiota.</title>
        <authorList>
            <person name="Zou Y."/>
            <person name="Xue W."/>
            <person name="Luo G."/>
        </authorList>
    </citation>
    <scope>NUCLEOTIDE SEQUENCE [LARGE SCALE GENOMIC DNA]</scope>
    <source>
        <strain evidence="4 5">OM05-15BH</strain>
    </source>
</reference>
<feature type="transmembrane region" description="Helical" evidence="2">
    <location>
        <begin position="230"/>
        <end position="255"/>
    </location>
</feature>
<dbReference type="InterPro" id="IPR052354">
    <property type="entry name" value="Cell_Wall_Dynamics_Protein"/>
</dbReference>
<organism evidence="4 5">
    <name type="scientific">Bacteroides oleiciplenus</name>
    <dbReference type="NCBI Taxonomy" id="626931"/>
    <lineage>
        <taxon>Bacteria</taxon>
        <taxon>Pseudomonadati</taxon>
        <taxon>Bacteroidota</taxon>
        <taxon>Bacteroidia</taxon>
        <taxon>Bacteroidales</taxon>
        <taxon>Bacteroidaceae</taxon>
        <taxon>Bacteroides</taxon>
    </lineage>
</organism>
<dbReference type="Pfam" id="PF08239">
    <property type="entry name" value="SH3_3"/>
    <property type="match status" value="1"/>
</dbReference>
<dbReference type="AlphaFoldDB" id="A0A3E5B2X2"/>
<dbReference type="SMART" id="SM00287">
    <property type="entry name" value="SH3b"/>
    <property type="match status" value="1"/>
</dbReference>
<evidence type="ECO:0000313" key="5">
    <source>
        <dbReference type="Proteomes" id="UP000260983"/>
    </source>
</evidence>
<dbReference type="PANTHER" id="PTHR34408">
    <property type="entry name" value="FAMILY PROTEIN, PUTATIVE-RELATED"/>
    <property type="match status" value="1"/>
</dbReference>
<dbReference type="SUPFAM" id="SSF50044">
    <property type="entry name" value="SH3-domain"/>
    <property type="match status" value="1"/>
</dbReference>
<feature type="transmembrane region" description="Helical" evidence="2">
    <location>
        <begin position="156"/>
        <end position="174"/>
    </location>
</feature>
<feature type="transmembrane region" description="Helical" evidence="2">
    <location>
        <begin position="190"/>
        <end position="210"/>
    </location>
</feature>
<feature type="transmembrane region" description="Helical" evidence="2">
    <location>
        <begin position="267"/>
        <end position="286"/>
    </location>
</feature>
<evidence type="ECO:0000256" key="1">
    <source>
        <dbReference type="SAM" id="MobiDB-lite"/>
    </source>
</evidence>
<protein>
    <submittedName>
        <fullName evidence="4">SH3 domain-containing protein</fullName>
    </submittedName>
</protein>
<evidence type="ECO:0000256" key="2">
    <source>
        <dbReference type="SAM" id="Phobius"/>
    </source>
</evidence>
<dbReference type="InterPro" id="IPR036028">
    <property type="entry name" value="SH3-like_dom_sf"/>
</dbReference>
<name>A0A3E5B2X2_9BACE</name>
<dbReference type="PANTHER" id="PTHR34408:SF1">
    <property type="entry name" value="GLYCOSYL HYDROLASE FAMILY 19 DOMAIN-CONTAINING PROTEIN HI_1415"/>
    <property type="match status" value="1"/>
</dbReference>
<comment type="caution">
    <text evidence="4">The sequence shown here is derived from an EMBL/GenBank/DDBJ whole genome shotgun (WGS) entry which is preliminary data.</text>
</comment>
<evidence type="ECO:0000259" key="3">
    <source>
        <dbReference type="PROSITE" id="PS51781"/>
    </source>
</evidence>
<keyword evidence="2" id="KW-0812">Transmembrane</keyword>
<feature type="transmembrane region" description="Helical" evidence="2">
    <location>
        <begin position="44"/>
        <end position="62"/>
    </location>
</feature>
<dbReference type="Gene3D" id="2.30.30.40">
    <property type="entry name" value="SH3 Domains"/>
    <property type="match status" value="1"/>
</dbReference>
<keyword evidence="2" id="KW-1133">Transmembrane helix</keyword>
<feature type="domain" description="SH3b" evidence="3">
    <location>
        <begin position="68"/>
        <end position="131"/>
    </location>
</feature>
<keyword evidence="2" id="KW-0472">Membrane</keyword>
<dbReference type="EMBL" id="QSUL01000015">
    <property type="protein sequence ID" value="RGN31947.1"/>
    <property type="molecule type" value="Genomic_DNA"/>
</dbReference>
<feature type="compositionally biased region" description="Basic and acidic residues" evidence="1">
    <location>
        <begin position="394"/>
        <end position="404"/>
    </location>
</feature>
<dbReference type="Proteomes" id="UP000260983">
    <property type="component" value="Unassembled WGS sequence"/>
</dbReference>
<evidence type="ECO:0000313" key="4">
    <source>
        <dbReference type="EMBL" id="RGN31947.1"/>
    </source>
</evidence>
<gene>
    <name evidence="4" type="ORF">DXB65_19045</name>
</gene>